<evidence type="ECO:0000256" key="3">
    <source>
        <dbReference type="PIRSR" id="PIRSR006019-1"/>
    </source>
</evidence>
<sequence length="160" mass="17336">MRESWDEYFMRLAHQVATRTTCLRRSVGAVAVSPDHRILGTGYNGALPGAPHCDELGGCLREQLGVPSGQRQEICRAQHAEANICNSAAKHGICLDGAIIYVTNQPCTTCVKAMVTSGIRRVVFDGSYPDELACELAAQAGMELISMARLRELADDSLKE</sequence>
<reference evidence="6" key="2">
    <citation type="journal article" date="2021" name="PeerJ">
        <title>Extensive microbial diversity within the chicken gut microbiome revealed by metagenomics and culture.</title>
        <authorList>
            <person name="Gilroy R."/>
            <person name="Ravi A."/>
            <person name="Getino M."/>
            <person name="Pursley I."/>
            <person name="Horton D.L."/>
            <person name="Alikhan N.F."/>
            <person name="Baker D."/>
            <person name="Gharbi K."/>
            <person name="Hall N."/>
            <person name="Watson M."/>
            <person name="Adriaenssens E.M."/>
            <person name="Foster-Nyarko E."/>
            <person name="Jarju S."/>
            <person name="Secka A."/>
            <person name="Antonio M."/>
            <person name="Oren A."/>
            <person name="Chaudhuri R.R."/>
            <person name="La Ragione R."/>
            <person name="Hildebrand F."/>
            <person name="Pallen M.J."/>
        </authorList>
    </citation>
    <scope>NUCLEOTIDE SEQUENCE</scope>
    <source>
        <strain evidence="6">2830</strain>
    </source>
</reference>
<keyword evidence="2" id="KW-0378">Hydrolase</keyword>
<dbReference type="GO" id="GO:0008270">
    <property type="term" value="F:zinc ion binding"/>
    <property type="evidence" value="ECO:0007669"/>
    <property type="project" value="InterPro"/>
</dbReference>
<dbReference type="SUPFAM" id="SSF53927">
    <property type="entry name" value="Cytidine deaminase-like"/>
    <property type="match status" value="1"/>
</dbReference>
<dbReference type="InterPro" id="IPR016193">
    <property type="entry name" value="Cytidine_deaminase-like"/>
</dbReference>
<comment type="cofactor">
    <cofactor evidence="1 4">
        <name>Zn(2+)</name>
        <dbReference type="ChEBI" id="CHEBI:29105"/>
    </cofactor>
</comment>
<protein>
    <submittedName>
        <fullName evidence="6">dCMP deaminase family protein</fullName>
    </submittedName>
</protein>
<dbReference type="AlphaFoldDB" id="A0A9D1KYY4"/>
<feature type="binding site" evidence="4">
    <location>
        <position position="110"/>
    </location>
    <ligand>
        <name>Zn(2+)</name>
        <dbReference type="ChEBI" id="CHEBI:29105"/>
        <note>catalytic</note>
    </ligand>
</feature>
<evidence type="ECO:0000313" key="6">
    <source>
        <dbReference type="EMBL" id="HIU10035.1"/>
    </source>
</evidence>
<evidence type="ECO:0000313" key="7">
    <source>
        <dbReference type="Proteomes" id="UP000824124"/>
    </source>
</evidence>
<dbReference type="PANTHER" id="PTHR11086">
    <property type="entry name" value="DEOXYCYTIDYLATE DEAMINASE-RELATED"/>
    <property type="match status" value="1"/>
</dbReference>
<dbReference type="InterPro" id="IPR015517">
    <property type="entry name" value="dCMP_deaminase-rel"/>
</dbReference>
<name>A0A9D1KYY4_9FIRM</name>
<dbReference type="GO" id="GO:0005737">
    <property type="term" value="C:cytoplasm"/>
    <property type="evidence" value="ECO:0007669"/>
    <property type="project" value="TreeGrafter"/>
</dbReference>
<dbReference type="PROSITE" id="PS51747">
    <property type="entry name" value="CYT_DCMP_DEAMINASES_2"/>
    <property type="match status" value="1"/>
</dbReference>
<feature type="active site" description="Proton donor" evidence="3">
    <location>
        <position position="81"/>
    </location>
</feature>
<evidence type="ECO:0000259" key="5">
    <source>
        <dbReference type="PROSITE" id="PS51747"/>
    </source>
</evidence>
<dbReference type="PIRSF" id="PIRSF006019">
    <property type="entry name" value="dCMP_deaminase"/>
    <property type="match status" value="1"/>
</dbReference>
<dbReference type="GO" id="GO:0004132">
    <property type="term" value="F:dCMP deaminase activity"/>
    <property type="evidence" value="ECO:0007669"/>
    <property type="project" value="InterPro"/>
</dbReference>
<dbReference type="Proteomes" id="UP000824124">
    <property type="component" value="Unassembled WGS sequence"/>
</dbReference>
<comment type="caution">
    <text evidence="6">The sequence shown here is derived from an EMBL/GenBank/DDBJ whole genome shotgun (WGS) entry which is preliminary data.</text>
</comment>
<dbReference type="InterPro" id="IPR035105">
    <property type="entry name" value="Deoxycytidylate_deaminase_dom"/>
</dbReference>
<organism evidence="6 7">
    <name type="scientific">Candidatus Avidehalobacter gallistercoris</name>
    <dbReference type="NCBI Taxonomy" id="2840694"/>
    <lineage>
        <taxon>Bacteria</taxon>
        <taxon>Bacillati</taxon>
        <taxon>Bacillota</taxon>
        <taxon>Clostridia</taxon>
        <taxon>Eubacteriales</taxon>
        <taxon>Peptococcaceae</taxon>
        <taxon>Peptococcaceae incertae sedis</taxon>
        <taxon>Candidatus Avidehalobacter</taxon>
    </lineage>
</organism>
<evidence type="ECO:0000256" key="4">
    <source>
        <dbReference type="PIRSR" id="PIRSR006019-2"/>
    </source>
</evidence>
<dbReference type="Gene3D" id="3.40.140.10">
    <property type="entry name" value="Cytidine Deaminase, domain 2"/>
    <property type="match status" value="1"/>
</dbReference>
<dbReference type="CDD" id="cd01286">
    <property type="entry name" value="deoxycytidylate_deaminase"/>
    <property type="match status" value="1"/>
</dbReference>
<gene>
    <name evidence="6" type="ORF">IAB00_02090</name>
</gene>
<feature type="domain" description="CMP/dCMP-type deaminase" evidence="5">
    <location>
        <begin position="4"/>
        <end position="136"/>
    </location>
</feature>
<dbReference type="EMBL" id="DVMH01000014">
    <property type="protein sequence ID" value="HIU10035.1"/>
    <property type="molecule type" value="Genomic_DNA"/>
</dbReference>
<evidence type="ECO:0000256" key="2">
    <source>
        <dbReference type="ARBA" id="ARBA00022801"/>
    </source>
</evidence>
<dbReference type="InterPro" id="IPR016473">
    <property type="entry name" value="dCMP_deaminase"/>
</dbReference>
<keyword evidence="4" id="KW-0479">Metal-binding</keyword>
<feature type="binding site" evidence="4">
    <location>
        <position position="107"/>
    </location>
    <ligand>
        <name>Zn(2+)</name>
        <dbReference type="ChEBI" id="CHEBI:29105"/>
        <note>catalytic</note>
    </ligand>
</feature>
<evidence type="ECO:0000256" key="1">
    <source>
        <dbReference type="ARBA" id="ARBA00001947"/>
    </source>
</evidence>
<dbReference type="PANTHER" id="PTHR11086:SF18">
    <property type="entry name" value="DEOXYCYTIDYLATE DEAMINASE"/>
    <property type="match status" value="1"/>
</dbReference>
<reference evidence="6" key="1">
    <citation type="submission" date="2020-10" db="EMBL/GenBank/DDBJ databases">
        <authorList>
            <person name="Gilroy R."/>
        </authorList>
    </citation>
    <scope>NUCLEOTIDE SEQUENCE</scope>
    <source>
        <strain evidence="6">2830</strain>
    </source>
</reference>
<dbReference type="GO" id="GO:0006220">
    <property type="term" value="P:pyrimidine nucleotide metabolic process"/>
    <property type="evidence" value="ECO:0007669"/>
    <property type="project" value="InterPro"/>
</dbReference>
<dbReference type="InterPro" id="IPR002125">
    <property type="entry name" value="CMP_dCMP_dom"/>
</dbReference>
<feature type="binding site" evidence="4">
    <location>
        <position position="79"/>
    </location>
    <ligand>
        <name>Zn(2+)</name>
        <dbReference type="ChEBI" id="CHEBI:29105"/>
        <note>catalytic</note>
    </ligand>
</feature>
<dbReference type="Pfam" id="PF00383">
    <property type="entry name" value="dCMP_cyt_deam_1"/>
    <property type="match status" value="1"/>
</dbReference>
<accession>A0A9D1KYY4</accession>
<keyword evidence="4" id="KW-0862">Zinc</keyword>
<proteinExistence type="predicted"/>